<dbReference type="Proteomes" id="UP001054837">
    <property type="component" value="Unassembled WGS sequence"/>
</dbReference>
<accession>A0AAV4WGP3</accession>
<sequence length="142" mass="16047">MESSDSASDSCERHITNSKSKSFAFDMCLLRHDPSILIPILKAQIKLHESLSPSRYHTLCRKDESLVSTSLPSIQFLILCMKSFHSRQMEVESMTQIFEFVNLSTEHGVIQLCYGSGERNITNSKSQSLLSMHASCDMIPPY</sequence>
<dbReference type="AlphaFoldDB" id="A0AAV4WGP3"/>
<reference evidence="1 2" key="1">
    <citation type="submission" date="2021-06" db="EMBL/GenBank/DDBJ databases">
        <title>Caerostris darwini draft genome.</title>
        <authorList>
            <person name="Kono N."/>
            <person name="Arakawa K."/>
        </authorList>
    </citation>
    <scope>NUCLEOTIDE SEQUENCE [LARGE SCALE GENOMIC DNA]</scope>
</reference>
<proteinExistence type="predicted"/>
<evidence type="ECO:0000313" key="1">
    <source>
        <dbReference type="EMBL" id="GIY81121.1"/>
    </source>
</evidence>
<dbReference type="EMBL" id="BPLQ01014581">
    <property type="protein sequence ID" value="GIY81121.1"/>
    <property type="molecule type" value="Genomic_DNA"/>
</dbReference>
<name>A0AAV4WGP3_9ARAC</name>
<evidence type="ECO:0000313" key="2">
    <source>
        <dbReference type="Proteomes" id="UP001054837"/>
    </source>
</evidence>
<keyword evidence="2" id="KW-1185">Reference proteome</keyword>
<protein>
    <submittedName>
        <fullName evidence="1">Uncharacterized protein</fullName>
    </submittedName>
</protein>
<gene>
    <name evidence="1" type="ORF">CDAR_547821</name>
</gene>
<comment type="caution">
    <text evidence="1">The sequence shown here is derived from an EMBL/GenBank/DDBJ whole genome shotgun (WGS) entry which is preliminary data.</text>
</comment>
<organism evidence="1 2">
    <name type="scientific">Caerostris darwini</name>
    <dbReference type="NCBI Taxonomy" id="1538125"/>
    <lineage>
        <taxon>Eukaryota</taxon>
        <taxon>Metazoa</taxon>
        <taxon>Ecdysozoa</taxon>
        <taxon>Arthropoda</taxon>
        <taxon>Chelicerata</taxon>
        <taxon>Arachnida</taxon>
        <taxon>Araneae</taxon>
        <taxon>Araneomorphae</taxon>
        <taxon>Entelegynae</taxon>
        <taxon>Araneoidea</taxon>
        <taxon>Araneidae</taxon>
        <taxon>Caerostris</taxon>
    </lineage>
</organism>